<accession>A0A640KW53</accession>
<evidence type="ECO:0000313" key="2">
    <source>
        <dbReference type="Proteomes" id="UP000419144"/>
    </source>
</evidence>
<gene>
    <name evidence="1" type="ORF">LtaPh_3668600</name>
</gene>
<dbReference type="Proteomes" id="UP000419144">
    <property type="component" value="Unassembled WGS sequence"/>
</dbReference>
<dbReference type="CDD" id="cd23713">
    <property type="entry name" value="RESC19"/>
    <property type="match status" value="1"/>
</dbReference>
<organism evidence="1 2">
    <name type="scientific">Leishmania tarentolae</name>
    <name type="common">Sauroleishmania tarentolae</name>
    <dbReference type="NCBI Taxonomy" id="5689"/>
    <lineage>
        <taxon>Eukaryota</taxon>
        <taxon>Discoba</taxon>
        <taxon>Euglenozoa</taxon>
        <taxon>Kinetoplastea</taxon>
        <taxon>Metakinetoplastina</taxon>
        <taxon>Trypanosomatida</taxon>
        <taxon>Trypanosomatidae</taxon>
        <taxon>Leishmaniinae</taxon>
        <taxon>Leishmania</taxon>
        <taxon>lizard Leishmania</taxon>
    </lineage>
</organism>
<evidence type="ECO:0000313" key="1">
    <source>
        <dbReference type="EMBL" id="GET93772.1"/>
    </source>
</evidence>
<protein>
    <submittedName>
        <fullName evidence="1">Uncharacterized protein</fullName>
    </submittedName>
</protein>
<sequence>MSALPGEHGGILLISCTARRVTYLTSSLFLLSCLEKHSTREVLCASVRACVCVCVCLSATLHPASPCRQGIAAAFFCVFVSIGSEYTFAALLLILTLLDCTCPLFTMRRSAVRLLGVERPLTPSSLLQTVRSDPGMTTTYYANRYFGQENVMHLNHLLWGVLKRNGKVDIDRADGKDAAPRWYPLFSNPKRHEVRHHNPDEEDLSFLRNTPPTAPMAPDMPADTPASVSRADSCELESAIVELVQAVPGKDIHYYIMELPFQYRRSAPKAFKRLRETGLLMREATSLGTYVWR</sequence>
<reference evidence="1" key="1">
    <citation type="submission" date="2019-11" db="EMBL/GenBank/DDBJ databases">
        <title>Leishmania tarentolae CDS.</title>
        <authorList>
            <person name="Goto Y."/>
            <person name="Yamagishi J."/>
        </authorList>
    </citation>
    <scope>NUCLEOTIDE SEQUENCE [LARGE SCALE GENOMIC DNA]</scope>
    <source>
        <strain evidence="1">Parrot Tar II</strain>
    </source>
</reference>
<comment type="caution">
    <text evidence="1">The sequence shown here is derived from an EMBL/GenBank/DDBJ whole genome shotgun (WGS) entry which is preliminary data.</text>
</comment>
<keyword evidence="2" id="KW-1185">Reference proteome</keyword>
<dbReference type="OrthoDB" id="277304at2759"/>
<name>A0A640KW53_LEITA</name>
<dbReference type="EMBL" id="BLBS01000057">
    <property type="protein sequence ID" value="GET93772.1"/>
    <property type="molecule type" value="Genomic_DNA"/>
</dbReference>
<dbReference type="VEuPathDB" id="TriTrypDB:LtaPh_3668600"/>
<dbReference type="AlphaFoldDB" id="A0A640KW53"/>
<proteinExistence type="predicted"/>